<dbReference type="AlphaFoldDB" id="A0A9Q0JJ20"/>
<keyword evidence="5" id="KW-0812">Transmembrane</keyword>
<dbReference type="PANTHER" id="PTHR45977:SF13">
    <property type="entry name" value="GB|AAF27103.1"/>
    <property type="match status" value="1"/>
</dbReference>
<dbReference type="GO" id="GO:0006511">
    <property type="term" value="P:ubiquitin-dependent protein catabolic process"/>
    <property type="evidence" value="ECO:0007669"/>
    <property type="project" value="TreeGrafter"/>
</dbReference>
<evidence type="ECO:0000256" key="4">
    <source>
        <dbReference type="ARBA" id="ARBA00022679"/>
    </source>
</evidence>
<keyword evidence="8" id="KW-0833">Ubl conjugation pathway</keyword>
<evidence type="ECO:0000256" key="3">
    <source>
        <dbReference type="ARBA" id="ARBA00012483"/>
    </source>
</evidence>
<dbReference type="GO" id="GO:0008270">
    <property type="term" value="F:zinc ion binding"/>
    <property type="evidence" value="ECO:0007669"/>
    <property type="project" value="UniProtKB-KW"/>
</dbReference>
<keyword evidence="6" id="KW-0479">Metal-binding</keyword>
<evidence type="ECO:0000256" key="10">
    <source>
        <dbReference type="ARBA" id="ARBA00022989"/>
    </source>
</evidence>
<dbReference type="InterPro" id="IPR011016">
    <property type="entry name" value="Znf_RING-CH"/>
</dbReference>
<keyword evidence="9" id="KW-0862">Zinc</keyword>
<evidence type="ECO:0000256" key="11">
    <source>
        <dbReference type="ARBA" id="ARBA00023136"/>
    </source>
</evidence>
<comment type="subcellular location">
    <subcellularLocation>
        <location evidence="2">Membrane</location>
        <topology evidence="2">Multi-pass membrane protein</topology>
    </subcellularLocation>
</comment>
<evidence type="ECO:0000256" key="1">
    <source>
        <dbReference type="ARBA" id="ARBA00000900"/>
    </source>
</evidence>
<dbReference type="GO" id="GO:0016567">
    <property type="term" value="P:protein ubiquitination"/>
    <property type="evidence" value="ECO:0007669"/>
    <property type="project" value="TreeGrafter"/>
</dbReference>
<dbReference type="EC" id="2.3.2.27" evidence="3"/>
<name>A0A9Q0JJ20_9ROSI</name>
<dbReference type="SUPFAM" id="SSF57850">
    <property type="entry name" value="RING/U-box"/>
    <property type="match status" value="1"/>
</dbReference>
<gene>
    <name evidence="14" type="ORF">Tsubulata_027297</name>
</gene>
<sequence>MFFNKLISIIYGLVDLRGYPMIKDATSYKVIGVEATAEAIDRIVSNSPETLEVEGELCCVCLSGLEAGEDLRVLPCLHKFHKACVERWFDGYCKTCPLCRFSMGEAKSCKREEQLTEEMVVWFSSFHAAGF</sequence>
<evidence type="ECO:0000256" key="6">
    <source>
        <dbReference type="ARBA" id="ARBA00022723"/>
    </source>
</evidence>
<dbReference type="InterPro" id="IPR001841">
    <property type="entry name" value="Znf_RING"/>
</dbReference>
<evidence type="ECO:0000256" key="2">
    <source>
        <dbReference type="ARBA" id="ARBA00004141"/>
    </source>
</evidence>
<feature type="domain" description="RING-type" evidence="13">
    <location>
        <begin position="58"/>
        <end position="100"/>
    </location>
</feature>
<evidence type="ECO:0000256" key="9">
    <source>
        <dbReference type="ARBA" id="ARBA00022833"/>
    </source>
</evidence>
<dbReference type="Pfam" id="PF13639">
    <property type="entry name" value="zf-RING_2"/>
    <property type="match status" value="1"/>
</dbReference>
<evidence type="ECO:0000256" key="8">
    <source>
        <dbReference type="ARBA" id="ARBA00022786"/>
    </source>
</evidence>
<comment type="caution">
    <text evidence="14">The sequence shown here is derived from an EMBL/GenBank/DDBJ whole genome shotgun (WGS) entry which is preliminary data.</text>
</comment>
<dbReference type="PROSITE" id="PS50089">
    <property type="entry name" value="ZF_RING_2"/>
    <property type="match status" value="1"/>
</dbReference>
<keyword evidence="10" id="KW-1133">Transmembrane helix</keyword>
<evidence type="ECO:0000259" key="13">
    <source>
        <dbReference type="PROSITE" id="PS50089"/>
    </source>
</evidence>
<dbReference type="EMBL" id="JAKUCV010002491">
    <property type="protein sequence ID" value="KAJ4842430.1"/>
    <property type="molecule type" value="Genomic_DNA"/>
</dbReference>
<dbReference type="SMART" id="SM00744">
    <property type="entry name" value="RINGv"/>
    <property type="match status" value="1"/>
</dbReference>
<accession>A0A9Q0JJ20</accession>
<reference evidence="14" key="1">
    <citation type="submission" date="2022-02" db="EMBL/GenBank/DDBJ databases">
        <authorList>
            <person name="Henning P.M."/>
            <person name="McCubbin A.G."/>
            <person name="Shore J.S."/>
        </authorList>
    </citation>
    <scope>NUCLEOTIDE SEQUENCE</scope>
    <source>
        <strain evidence="14">F60SS</strain>
        <tissue evidence="14">Leaves</tissue>
    </source>
</reference>
<dbReference type="SMART" id="SM00184">
    <property type="entry name" value="RING"/>
    <property type="match status" value="1"/>
</dbReference>
<evidence type="ECO:0000256" key="5">
    <source>
        <dbReference type="ARBA" id="ARBA00022692"/>
    </source>
</evidence>
<dbReference type="GO" id="GO:0061630">
    <property type="term" value="F:ubiquitin protein ligase activity"/>
    <property type="evidence" value="ECO:0007669"/>
    <property type="project" value="UniProtKB-EC"/>
</dbReference>
<protein>
    <recommendedName>
        <fullName evidence="3">RING-type E3 ubiquitin transferase</fullName>
        <ecNumber evidence="3">2.3.2.27</ecNumber>
    </recommendedName>
</protein>
<dbReference type="PANTHER" id="PTHR45977">
    <property type="entry name" value="TARGET OF ERK KINASE MPK-1"/>
    <property type="match status" value="1"/>
</dbReference>
<evidence type="ECO:0000256" key="12">
    <source>
        <dbReference type="PROSITE-ProRule" id="PRU00175"/>
    </source>
</evidence>
<keyword evidence="15" id="KW-1185">Reference proteome</keyword>
<comment type="catalytic activity">
    <reaction evidence="1">
        <text>S-ubiquitinyl-[E2 ubiquitin-conjugating enzyme]-L-cysteine + [acceptor protein]-L-lysine = [E2 ubiquitin-conjugating enzyme]-L-cysteine + N(6)-ubiquitinyl-[acceptor protein]-L-lysine.</text>
        <dbReference type="EC" id="2.3.2.27"/>
    </reaction>
</comment>
<keyword evidence="7 12" id="KW-0863">Zinc-finger</keyword>
<organism evidence="14 15">
    <name type="scientific">Turnera subulata</name>
    <dbReference type="NCBI Taxonomy" id="218843"/>
    <lineage>
        <taxon>Eukaryota</taxon>
        <taxon>Viridiplantae</taxon>
        <taxon>Streptophyta</taxon>
        <taxon>Embryophyta</taxon>
        <taxon>Tracheophyta</taxon>
        <taxon>Spermatophyta</taxon>
        <taxon>Magnoliopsida</taxon>
        <taxon>eudicotyledons</taxon>
        <taxon>Gunneridae</taxon>
        <taxon>Pentapetalae</taxon>
        <taxon>rosids</taxon>
        <taxon>fabids</taxon>
        <taxon>Malpighiales</taxon>
        <taxon>Passifloraceae</taxon>
        <taxon>Turnera</taxon>
    </lineage>
</organism>
<dbReference type="Proteomes" id="UP001141552">
    <property type="component" value="Unassembled WGS sequence"/>
</dbReference>
<dbReference type="Gene3D" id="3.30.40.10">
    <property type="entry name" value="Zinc/RING finger domain, C3HC4 (zinc finger)"/>
    <property type="match status" value="1"/>
</dbReference>
<keyword evidence="4" id="KW-0808">Transferase</keyword>
<keyword evidence="11" id="KW-0472">Membrane</keyword>
<proteinExistence type="predicted"/>
<evidence type="ECO:0000313" key="15">
    <source>
        <dbReference type="Proteomes" id="UP001141552"/>
    </source>
</evidence>
<dbReference type="GO" id="GO:0000325">
    <property type="term" value="C:plant-type vacuole"/>
    <property type="evidence" value="ECO:0007669"/>
    <property type="project" value="TreeGrafter"/>
</dbReference>
<evidence type="ECO:0000256" key="7">
    <source>
        <dbReference type="ARBA" id="ARBA00022771"/>
    </source>
</evidence>
<evidence type="ECO:0000313" key="14">
    <source>
        <dbReference type="EMBL" id="KAJ4842430.1"/>
    </source>
</evidence>
<reference evidence="14" key="2">
    <citation type="journal article" date="2023" name="Plants (Basel)">
        <title>Annotation of the Turnera subulata (Passifloraceae) Draft Genome Reveals the S-Locus Evolved after the Divergence of Turneroideae from Passifloroideae in a Stepwise Manner.</title>
        <authorList>
            <person name="Henning P.M."/>
            <person name="Roalson E.H."/>
            <person name="Mir W."/>
            <person name="McCubbin A.G."/>
            <person name="Shore J.S."/>
        </authorList>
    </citation>
    <scope>NUCLEOTIDE SEQUENCE</scope>
    <source>
        <strain evidence="14">F60SS</strain>
    </source>
</reference>
<dbReference type="OrthoDB" id="8062037at2759"/>
<dbReference type="GO" id="GO:0016020">
    <property type="term" value="C:membrane"/>
    <property type="evidence" value="ECO:0007669"/>
    <property type="project" value="UniProtKB-SubCell"/>
</dbReference>
<dbReference type="InterPro" id="IPR013083">
    <property type="entry name" value="Znf_RING/FYVE/PHD"/>
</dbReference>